<reference evidence="6" key="1">
    <citation type="journal article" date="2019" name="Mol. Biol. Evol.">
        <title>Blast fungal genomes show frequent chromosomal changes, gene gains and losses, and effector gene turnover.</title>
        <authorList>
            <person name="Gomez Luciano L.B."/>
            <person name="Jason Tsai I."/>
            <person name="Chuma I."/>
            <person name="Tosa Y."/>
            <person name="Chen Y.H."/>
            <person name="Li J.Y."/>
            <person name="Li M.Y."/>
            <person name="Jade Lu M.Y."/>
            <person name="Nakayashiki H."/>
            <person name="Li W.H."/>
        </authorList>
    </citation>
    <scope>NUCLEOTIDE SEQUENCE</scope>
    <source>
        <strain evidence="6">NI907</strain>
    </source>
</reference>
<feature type="compositionally biased region" description="Basic and acidic residues" evidence="3">
    <location>
        <begin position="438"/>
        <end position="456"/>
    </location>
</feature>
<feature type="compositionally biased region" description="Low complexity" evidence="3">
    <location>
        <begin position="457"/>
        <end position="466"/>
    </location>
</feature>
<organism evidence="5 6">
    <name type="scientific">Pyricularia grisea</name>
    <name type="common">Crabgrass-specific blast fungus</name>
    <name type="synonym">Magnaporthe grisea</name>
    <dbReference type="NCBI Taxonomy" id="148305"/>
    <lineage>
        <taxon>Eukaryota</taxon>
        <taxon>Fungi</taxon>
        <taxon>Dikarya</taxon>
        <taxon>Ascomycota</taxon>
        <taxon>Pezizomycotina</taxon>
        <taxon>Sordariomycetes</taxon>
        <taxon>Sordariomycetidae</taxon>
        <taxon>Magnaporthales</taxon>
        <taxon>Pyriculariaceae</taxon>
        <taxon>Pyricularia</taxon>
    </lineage>
</organism>
<gene>
    <name evidence="6" type="ORF">PgNI_09453</name>
</gene>
<dbReference type="GO" id="GO:0005730">
    <property type="term" value="C:nucleolus"/>
    <property type="evidence" value="ECO:0007669"/>
    <property type="project" value="TreeGrafter"/>
</dbReference>
<feature type="compositionally biased region" description="Basic and acidic residues" evidence="3">
    <location>
        <begin position="66"/>
        <end position="78"/>
    </location>
</feature>
<dbReference type="Gene3D" id="3.30.70.330">
    <property type="match status" value="1"/>
</dbReference>
<dbReference type="RefSeq" id="XP_030977722.1">
    <property type="nucleotide sequence ID" value="XM_031129437.1"/>
</dbReference>
<evidence type="ECO:0000259" key="4">
    <source>
        <dbReference type="PROSITE" id="PS50102"/>
    </source>
</evidence>
<reference evidence="6" key="3">
    <citation type="submission" date="2025-08" db="UniProtKB">
        <authorList>
            <consortium name="RefSeq"/>
        </authorList>
    </citation>
    <scope>IDENTIFICATION</scope>
    <source>
        <strain evidence="6">NI907</strain>
    </source>
</reference>
<keyword evidence="1 2" id="KW-0694">RNA-binding</keyword>
<feature type="compositionally biased region" description="Basic and acidic residues" evidence="3">
    <location>
        <begin position="157"/>
        <end position="172"/>
    </location>
</feature>
<feature type="compositionally biased region" description="Basic and acidic residues" evidence="3">
    <location>
        <begin position="276"/>
        <end position="294"/>
    </location>
</feature>
<dbReference type="InterPro" id="IPR035979">
    <property type="entry name" value="RBD_domain_sf"/>
</dbReference>
<keyword evidence="5" id="KW-1185">Reference proteome</keyword>
<evidence type="ECO:0000313" key="6">
    <source>
        <dbReference type="RefSeq" id="XP_030977722.1"/>
    </source>
</evidence>
<feature type="region of interest" description="Disordered" evidence="3">
    <location>
        <begin position="219"/>
        <end position="566"/>
    </location>
</feature>
<accession>A0A6P8AS43</accession>
<evidence type="ECO:0000256" key="1">
    <source>
        <dbReference type="ARBA" id="ARBA00022884"/>
    </source>
</evidence>
<reference evidence="6" key="2">
    <citation type="submission" date="2019-10" db="EMBL/GenBank/DDBJ databases">
        <authorList>
            <consortium name="NCBI Genome Project"/>
        </authorList>
    </citation>
    <scope>NUCLEOTIDE SEQUENCE</scope>
    <source>
        <strain evidence="6">NI907</strain>
    </source>
</reference>
<dbReference type="SMART" id="SM00360">
    <property type="entry name" value="RRM"/>
    <property type="match status" value="1"/>
</dbReference>
<feature type="region of interest" description="Disordered" evidence="3">
    <location>
        <begin position="157"/>
        <end position="202"/>
    </location>
</feature>
<feature type="compositionally biased region" description="Gly residues" evidence="3">
    <location>
        <begin position="499"/>
        <end position="515"/>
    </location>
</feature>
<protein>
    <recommendedName>
        <fullName evidence="4">RRM domain-containing protein</fullName>
    </recommendedName>
</protein>
<dbReference type="Proteomes" id="UP000515153">
    <property type="component" value="Unplaced"/>
</dbReference>
<feature type="region of interest" description="Disordered" evidence="3">
    <location>
        <begin position="18"/>
        <end position="83"/>
    </location>
</feature>
<dbReference type="PROSITE" id="PS50102">
    <property type="entry name" value="RRM"/>
    <property type="match status" value="1"/>
</dbReference>
<dbReference type="Pfam" id="PF00076">
    <property type="entry name" value="RRM_1"/>
    <property type="match status" value="1"/>
</dbReference>
<dbReference type="GeneID" id="41964345"/>
<dbReference type="OrthoDB" id="48651at2759"/>
<name>A0A6P8AS43_PYRGI</name>
<proteinExistence type="predicted"/>
<feature type="compositionally biased region" description="Low complexity" evidence="3">
    <location>
        <begin position="323"/>
        <end position="346"/>
    </location>
</feature>
<sequence length="566" mass="61555">MAPKKKEVQKFSLGEFMTDSAFGGGSWADEVEDTYGTQPLPPSDRRGNSGYGGGGYGSSDRMPYAPRERDSFPQRIPDKPPYTAHLGNLSYDATNETVTDFFAACEVVSVRIVEDREQQRPKGFGYAEFATAEGLQKALNFDGDSFQGRVIRVRIADPPKNSEGRSEARELDWSQPRKGPLADMPRNDRRGPSEFGERREFNNERREFNDRRAPRELVDDGKVRDFSDWSRKGPLSPRPDTARQNSSREGSRPPFEGGDSSNREDRRSSAATWGEGRQDGSRPPRREFADRPAPERAPTAAEKDMQWRSSMRPDQPTKSPAQSRSGSEAPPSPAPAAAAPAPGGRPKLNLIKRTISEAPDVTSPALTGSDSKASPFGAARPIDTAAKEREIEEKRLAALQEKKEAEEKAKEERRLAKEAADKKAEEDAKAAEQNGDAQKVEEATEAKEAKEAKPEQPAEAATPTEQKLSVRTREQAPVPKSRATESGNWRSASSEQRGGRGATSGPRRGGGGPRGGRNDGPRPPRANGGQQSQPGTPVTAGPDSTPDEDGWTTVKKAKGSGRPIAS</sequence>
<dbReference type="InterPro" id="IPR000504">
    <property type="entry name" value="RRM_dom"/>
</dbReference>
<dbReference type="PANTHER" id="PTHR23236:SF11">
    <property type="entry name" value="EUKARYOTIC TRANSLATION INITIATION FACTOR 4H"/>
    <property type="match status" value="1"/>
</dbReference>
<feature type="compositionally biased region" description="Basic and acidic residues" evidence="3">
    <location>
        <begin position="185"/>
        <end position="202"/>
    </location>
</feature>
<feature type="compositionally biased region" description="Basic and acidic residues" evidence="3">
    <location>
        <begin position="219"/>
        <end position="231"/>
    </location>
</feature>
<evidence type="ECO:0000313" key="5">
    <source>
        <dbReference type="Proteomes" id="UP000515153"/>
    </source>
</evidence>
<evidence type="ECO:0000256" key="2">
    <source>
        <dbReference type="PROSITE-ProRule" id="PRU00176"/>
    </source>
</evidence>
<dbReference type="InterPro" id="IPR012677">
    <property type="entry name" value="Nucleotide-bd_a/b_plait_sf"/>
</dbReference>
<feature type="compositionally biased region" description="Basic and acidic residues" evidence="3">
    <location>
        <begin position="385"/>
        <end position="430"/>
    </location>
</feature>
<dbReference type="KEGG" id="pgri:PgNI_09453"/>
<feature type="compositionally biased region" description="Polar residues" evidence="3">
    <location>
        <begin position="484"/>
        <end position="496"/>
    </location>
</feature>
<dbReference type="GO" id="GO:0003723">
    <property type="term" value="F:RNA binding"/>
    <property type="evidence" value="ECO:0007669"/>
    <property type="project" value="UniProtKB-UniRule"/>
</dbReference>
<dbReference type="PANTHER" id="PTHR23236">
    <property type="entry name" value="EUKARYOTIC TRANSLATION INITIATION FACTOR 4B/4H"/>
    <property type="match status" value="1"/>
</dbReference>
<dbReference type="SUPFAM" id="SSF54928">
    <property type="entry name" value="RNA-binding domain, RBD"/>
    <property type="match status" value="1"/>
</dbReference>
<dbReference type="AlphaFoldDB" id="A0A6P8AS43"/>
<feature type="domain" description="RRM" evidence="4">
    <location>
        <begin position="82"/>
        <end position="158"/>
    </location>
</feature>
<evidence type="ECO:0000256" key="3">
    <source>
        <dbReference type="SAM" id="MobiDB-lite"/>
    </source>
</evidence>